<evidence type="ECO:0000256" key="1">
    <source>
        <dbReference type="SAM" id="SignalP"/>
    </source>
</evidence>
<accession>A0A1I1FG38</accession>
<feature type="chain" id="PRO_5011635159" description="PsbP C-terminal domain-containing protein" evidence="1">
    <location>
        <begin position="22"/>
        <end position="186"/>
    </location>
</feature>
<keyword evidence="3" id="KW-1185">Reference proteome</keyword>
<gene>
    <name evidence="2" type="ORF">SAMN05421780_102174</name>
</gene>
<dbReference type="STRING" id="927664.SAMN05421780_102174"/>
<dbReference type="RefSeq" id="WP_091508387.1">
    <property type="nucleotide sequence ID" value="NZ_FOLE01000002.1"/>
</dbReference>
<dbReference type="AlphaFoldDB" id="A0A1I1FG38"/>
<evidence type="ECO:0000313" key="2">
    <source>
        <dbReference type="EMBL" id="SFB98335.1"/>
    </source>
</evidence>
<dbReference type="OrthoDB" id="249246at2"/>
<name>A0A1I1FG38_9BACT</name>
<proteinExistence type="predicted"/>
<dbReference type="Proteomes" id="UP000199514">
    <property type="component" value="Unassembled WGS sequence"/>
</dbReference>
<reference evidence="2 3" key="1">
    <citation type="submission" date="2016-10" db="EMBL/GenBank/DDBJ databases">
        <authorList>
            <person name="de Groot N.N."/>
        </authorList>
    </citation>
    <scope>NUCLEOTIDE SEQUENCE [LARGE SCALE GENOMIC DNA]</scope>
    <source>
        <strain evidence="2 3">DSM 6793</strain>
    </source>
</reference>
<evidence type="ECO:0008006" key="4">
    <source>
        <dbReference type="Google" id="ProtNLM"/>
    </source>
</evidence>
<evidence type="ECO:0000313" key="3">
    <source>
        <dbReference type="Proteomes" id="UP000199514"/>
    </source>
</evidence>
<keyword evidence="1" id="KW-0732">Signal</keyword>
<sequence>MKKTTWFWPLYVLVLAVLCSADTVNLVPTVIASTIKISVPQTFNLVSGNADGVSSGFSIKKPTANNLATYQDKRTQADFSVSQTPTPWSDKDVEMLRDFYRANIKALYTNVVFSKDAVEKINKKQFAVFEFMSEVAEKDKPTIKKYTYIQYTVRKQKVYVFNFTCSERDRALWQPSVNEMMHTVKF</sequence>
<organism evidence="2 3">
    <name type="scientific">Flexibacter flexilis DSM 6793</name>
    <dbReference type="NCBI Taxonomy" id="927664"/>
    <lineage>
        <taxon>Bacteria</taxon>
        <taxon>Pseudomonadati</taxon>
        <taxon>Bacteroidota</taxon>
        <taxon>Cytophagia</taxon>
        <taxon>Cytophagales</taxon>
        <taxon>Flexibacteraceae</taxon>
        <taxon>Flexibacter</taxon>
    </lineage>
</organism>
<protein>
    <recommendedName>
        <fullName evidence="4">PsbP C-terminal domain-containing protein</fullName>
    </recommendedName>
</protein>
<dbReference type="EMBL" id="FOLE01000002">
    <property type="protein sequence ID" value="SFB98335.1"/>
    <property type="molecule type" value="Genomic_DNA"/>
</dbReference>
<feature type="signal peptide" evidence="1">
    <location>
        <begin position="1"/>
        <end position="21"/>
    </location>
</feature>